<proteinExistence type="predicted"/>
<dbReference type="OrthoDB" id="6381660at2759"/>
<evidence type="ECO:0000259" key="1">
    <source>
        <dbReference type="PROSITE" id="PS50853"/>
    </source>
</evidence>
<protein>
    <recommendedName>
        <fullName evidence="1">Fibronectin type-III domain-containing protein</fullName>
    </recommendedName>
</protein>
<reference evidence="2" key="1">
    <citation type="submission" date="2022-03" db="EMBL/GenBank/DDBJ databases">
        <authorList>
            <person name="Martin C."/>
        </authorList>
    </citation>
    <scope>NUCLEOTIDE SEQUENCE</scope>
</reference>
<gene>
    <name evidence="2" type="ORF">OFUS_LOCUS23061</name>
</gene>
<dbReference type="Proteomes" id="UP000749559">
    <property type="component" value="Unassembled WGS sequence"/>
</dbReference>
<dbReference type="SUPFAM" id="SSF49265">
    <property type="entry name" value="Fibronectin type III"/>
    <property type="match status" value="1"/>
</dbReference>
<dbReference type="InterPro" id="IPR013783">
    <property type="entry name" value="Ig-like_fold"/>
</dbReference>
<dbReference type="InterPro" id="IPR003961">
    <property type="entry name" value="FN3_dom"/>
</dbReference>
<dbReference type="Pfam" id="PF00041">
    <property type="entry name" value="fn3"/>
    <property type="match status" value="1"/>
</dbReference>
<feature type="non-terminal residue" evidence="2">
    <location>
        <position position="120"/>
    </location>
</feature>
<evidence type="ECO:0000313" key="3">
    <source>
        <dbReference type="Proteomes" id="UP000749559"/>
    </source>
</evidence>
<keyword evidence="3" id="KW-1185">Reference proteome</keyword>
<sequence length="120" mass="13196">PSSNGTIGTVERSGNGYGVNLTNLQPGELHCIDISAELNNLISAPSHKCLLTDEMISEEPRNVRVTKATITSMSISWDQPRASNGRIINFRVYHKVCTESQFIWRSAGTETSYTIPDLNA</sequence>
<dbReference type="Gene3D" id="2.60.40.10">
    <property type="entry name" value="Immunoglobulins"/>
    <property type="match status" value="1"/>
</dbReference>
<feature type="domain" description="Fibronectin type-III" evidence="1">
    <location>
        <begin position="59"/>
        <end position="120"/>
    </location>
</feature>
<feature type="non-terminal residue" evidence="2">
    <location>
        <position position="1"/>
    </location>
</feature>
<dbReference type="AlphaFoldDB" id="A0A8S4Q0K9"/>
<name>A0A8S4Q0K9_OWEFU</name>
<accession>A0A8S4Q0K9</accession>
<organism evidence="2 3">
    <name type="scientific">Owenia fusiformis</name>
    <name type="common">Polychaete worm</name>
    <dbReference type="NCBI Taxonomy" id="6347"/>
    <lineage>
        <taxon>Eukaryota</taxon>
        <taxon>Metazoa</taxon>
        <taxon>Spiralia</taxon>
        <taxon>Lophotrochozoa</taxon>
        <taxon>Annelida</taxon>
        <taxon>Polychaeta</taxon>
        <taxon>Sedentaria</taxon>
        <taxon>Canalipalpata</taxon>
        <taxon>Sabellida</taxon>
        <taxon>Oweniida</taxon>
        <taxon>Oweniidae</taxon>
        <taxon>Owenia</taxon>
    </lineage>
</organism>
<dbReference type="CDD" id="cd00063">
    <property type="entry name" value="FN3"/>
    <property type="match status" value="1"/>
</dbReference>
<evidence type="ECO:0000313" key="2">
    <source>
        <dbReference type="EMBL" id="CAH1798994.1"/>
    </source>
</evidence>
<dbReference type="InterPro" id="IPR036116">
    <property type="entry name" value="FN3_sf"/>
</dbReference>
<dbReference type="PROSITE" id="PS50853">
    <property type="entry name" value="FN3"/>
    <property type="match status" value="1"/>
</dbReference>
<dbReference type="EMBL" id="CAIIXF020000011">
    <property type="protein sequence ID" value="CAH1798994.1"/>
    <property type="molecule type" value="Genomic_DNA"/>
</dbReference>
<comment type="caution">
    <text evidence="2">The sequence shown here is derived from an EMBL/GenBank/DDBJ whole genome shotgun (WGS) entry which is preliminary data.</text>
</comment>